<organism evidence="15 16">
    <name type="scientific">Aquamicrobium defluvii</name>
    <dbReference type="NCBI Taxonomy" id="69279"/>
    <lineage>
        <taxon>Bacteria</taxon>
        <taxon>Pseudomonadati</taxon>
        <taxon>Pseudomonadota</taxon>
        <taxon>Alphaproteobacteria</taxon>
        <taxon>Hyphomicrobiales</taxon>
        <taxon>Phyllobacteriaceae</taxon>
        <taxon>Aquamicrobium</taxon>
    </lineage>
</organism>
<evidence type="ECO:0000256" key="8">
    <source>
        <dbReference type="ARBA" id="ARBA00036346"/>
    </source>
</evidence>
<keyword evidence="2" id="KW-0808">Transferase</keyword>
<evidence type="ECO:0000259" key="13">
    <source>
        <dbReference type="Pfam" id="PF07005"/>
    </source>
</evidence>
<evidence type="ECO:0000313" key="16">
    <source>
        <dbReference type="Proteomes" id="UP000019849"/>
    </source>
</evidence>
<sequence length="442" mass="46575">MAMTKVPLVFGAIADDLTGALELASMLVARGVETTLSVGTETPSSFGAAHVIALKSRVAPIEEAVASVLAALDVLQERGVRQVFFKYCATFDSTAQGNIGPSAEALLERLDASHALFVPALCETQRTVYLGHMFGGRQLLGESPKRFDPLTPMTDSNLVRVLQAQSRGKVGLIEHTIVAGGPDAVRSYCERETKEAGTSLFLADTLSEQQLGILAAAAVDMPLLTGNSSVAAHLPPLWFERGLAEPRANVDLPGIDGPGAVLVGSLAAQSAEQLARFSHSGDVLDVDVSRAYTGHDVVAEAARFAAGAIASGRDFAVNTAMPQVLVDRLQTEHGRLHVAGQAERILSAIARIVVQDLGVRRLVVAGGETSGAIVRALDVKELEVGPYREPGFSRAVAHAPHEIAIMLKSGKLGGPDIFASALDDMRRAIAEPPLLEQWPPKG</sequence>
<gene>
    <name evidence="15" type="ORF">BG36_01400</name>
</gene>
<evidence type="ECO:0000256" key="4">
    <source>
        <dbReference type="ARBA" id="ARBA00022777"/>
    </source>
</evidence>
<reference evidence="15 16" key="1">
    <citation type="submission" date="2014-02" db="EMBL/GenBank/DDBJ databases">
        <title>Aquamicrobium defluvii Genome sequencing.</title>
        <authorList>
            <person name="Wang X."/>
        </authorList>
    </citation>
    <scope>NUCLEOTIDE SEQUENCE [LARGE SCALE GENOMIC DNA]</scope>
    <source>
        <strain evidence="15 16">W13Z1</strain>
    </source>
</reference>
<dbReference type="SUPFAM" id="SSF142764">
    <property type="entry name" value="YgbK-like"/>
    <property type="match status" value="1"/>
</dbReference>
<dbReference type="HOGENOM" id="CLU_029424_1_0_5"/>
<dbReference type="EC" id="2.7.1.217" evidence="10"/>
<comment type="catalytic activity">
    <reaction evidence="8">
        <text>3-dehydro-D-erythronate + ATP = 3-dehydro-4-O-phospho-D-erythronate + ADP + H(+)</text>
        <dbReference type="Rhea" id="RHEA:52556"/>
        <dbReference type="ChEBI" id="CHEBI:15378"/>
        <dbReference type="ChEBI" id="CHEBI:30616"/>
        <dbReference type="ChEBI" id="CHEBI:57958"/>
        <dbReference type="ChEBI" id="CHEBI:136593"/>
        <dbReference type="ChEBI" id="CHEBI:456216"/>
        <dbReference type="EC" id="2.7.1.217"/>
    </reaction>
</comment>
<keyword evidence="6" id="KW-0119">Carbohydrate metabolism</keyword>
<evidence type="ECO:0000256" key="3">
    <source>
        <dbReference type="ARBA" id="ARBA00022741"/>
    </source>
</evidence>
<dbReference type="InterPro" id="IPR010737">
    <property type="entry name" value="4-carb_acid_sugar_kinase_N"/>
</dbReference>
<dbReference type="STRING" id="69279.BG36_01400"/>
<dbReference type="InterPro" id="IPR031475">
    <property type="entry name" value="NBD_C"/>
</dbReference>
<dbReference type="InterPro" id="IPR037051">
    <property type="entry name" value="4-carb_acid_sugar_kinase_N_sf"/>
</dbReference>
<evidence type="ECO:0000256" key="7">
    <source>
        <dbReference type="ARBA" id="ARBA00035898"/>
    </source>
</evidence>
<keyword evidence="3" id="KW-0547">Nucleotide-binding</keyword>
<proteinExistence type="inferred from homology"/>
<dbReference type="Pfam" id="PF17042">
    <property type="entry name" value="NBD_C"/>
    <property type="match status" value="1"/>
</dbReference>
<dbReference type="InterPro" id="IPR050007">
    <property type="entry name" value="OtnK"/>
</dbReference>
<evidence type="ECO:0000256" key="1">
    <source>
        <dbReference type="ARBA" id="ARBA00005715"/>
    </source>
</evidence>
<dbReference type="Gene3D" id="3.40.980.20">
    <property type="entry name" value="Four-carbon acid sugar kinase, nucleotide binding domain"/>
    <property type="match status" value="1"/>
</dbReference>
<dbReference type="PATRIC" id="fig|69279.3.peg.286"/>
<comment type="caution">
    <text evidence="15">The sequence shown here is derived from an EMBL/GenBank/DDBJ whole genome shotgun (WGS) entry which is preliminary data.</text>
</comment>
<dbReference type="GO" id="GO:0005524">
    <property type="term" value="F:ATP binding"/>
    <property type="evidence" value="ECO:0007669"/>
    <property type="project" value="UniProtKB-KW"/>
</dbReference>
<dbReference type="EMBL" id="JENY01000001">
    <property type="protein sequence ID" value="EXL10539.1"/>
    <property type="molecule type" value="Genomic_DNA"/>
</dbReference>
<dbReference type="NCBIfam" id="NF043035">
    <property type="entry name" value="OxoTetrKin"/>
    <property type="match status" value="1"/>
</dbReference>
<evidence type="ECO:0000256" key="10">
    <source>
        <dbReference type="ARBA" id="ARBA00039095"/>
    </source>
</evidence>
<evidence type="ECO:0000256" key="5">
    <source>
        <dbReference type="ARBA" id="ARBA00022840"/>
    </source>
</evidence>
<feature type="domain" description="Four-carbon acid sugar kinase N-terminal" evidence="13">
    <location>
        <begin position="11"/>
        <end position="234"/>
    </location>
</feature>
<evidence type="ECO:0000256" key="2">
    <source>
        <dbReference type="ARBA" id="ARBA00022679"/>
    </source>
</evidence>
<evidence type="ECO:0000259" key="14">
    <source>
        <dbReference type="Pfam" id="PF17042"/>
    </source>
</evidence>
<dbReference type="Proteomes" id="UP000019849">
    <property type="component" value="Unassembled WGS sequence"/>
</dbReference>
<name>A0A011TFZ0_9HYPH</name>
<comment type="function">
    <text evidence="9">Catalyzes the ATP-dependent phosphorylation of 3-oxo-tetronate to 3-oxo-tetronate 4-phosphate.</text>
</comment>
<dbReference type="InterPro" id="IPR042213">
    <property type="entry name" value="NBD_C_sf"/>
</dbReference>
<dbReference type="AlphaFoldDB" id="A0A011TFZ0"/>
<accession>A0A011TFZ0</accession>
<comment type="catalytic activity">
    <reaction evidence="7">
        <text>3-dehydro-L-erythronate + ATP = 3-dehydro-4-O-phospho-L-erythronate + ADP + H(+)</text>
        <dbReference type="Rhea" id="RHEA:52552"/>
        <dbReference type="ChEBI" id="CHEBI:15378"/>
        <dbReference type="ChEBI" id="CHEBI:30616"/>
        <dbReference type="ChEBI" id="CHEBI:136592"/>
        <dbReference type="ChEBI" id="CHEBI:136670"/>
        <dbReference type="ChEBI" id="CHEBI:456216"/>
        <dbReference type="EC" id="2.7.1.217"/>
    </reaction>
</comment>
<keyword evidence="5" id="KW-0067">ATP-binding</keyword>
<feature type="domain" description="Four-carbon acid sugar kinase nucleotide binding" evidence="14">
    <location>
        <begin position="260"/>
        <end position="418"/>
    </location>
</feature>
<dbReference type="Gene3D" id="3.40.50.10840">
    <property type="entry name" value="Putative sugar-binding, N-terminal domain"/>
    <property type="match status" value="1"/>
</dbReference>
<keyword evidence="4" id="KW-0418">Kinase</keyword>
<comment type="similarity">
    <text evidence="1">Belongs to the four-carbon acid sugar kinase family.</text>
</comment>
<evidence type="ECO:0000256" key="11">
    <source>
        <dbReference type="ARBA" id="ARBA00039461"/>
    </source>
</evidence>
<dbReference type="eggNOG" id="COG3395">
    <property type="taxonomic scope" value="Bacteria"/>
</dbReference>
<evidence type="ECO:0000313" key="15">
    <source>
        <dbReference type="EMBL" id="EXL10539.1"/>
    </source>
</evidence>
<evidence type="ECO:0000256" key="9">
    <source>
        <dbReference type="ARBA" id="ARBA00037335"/>
    </source>
</evidence>
<dbReference type="Pfam" id="PF07005">
    <property type="entry name" value="SBD_N"/>
    <property type="match status" value="1"/>
</dbReference>
<evidence type="ECO:0000256" key="12">
    <source>
        <dbReference type="ARBA" id="ARBA00041377"/>
    </source>
</evidence>
<dbReference type="GO" id="GO:0016301">
    <property type="term" value="F:kinase activity"/>
    <property type="evidence" value="ECO:0007669"/>
    <property type="project" value="UniProtKB-KW"/>
</dbReference>
<protein>
    <recommendedName>
        <fullName evidence="11">3-oxo-tetronate kinase</fullName>
        <ecNumber evidence="10">2.7.1.217</ecNumber>
    </recommendedName>
    <alternativeName>
        <fullName evidence="12">3-dehydrotetronate 4-kinase</fullName>
    </alternativeName>
</protein>
<evidence type="ECO:0000256" key="6">
    <source>
        <dbReference type="ARBA" id="ARBA00023277"/>
    </source>
</evidence>